<keyword evidence="2" id="KW-0677">Repeat</keyword>
<evidence type="ECO:0000256" key="2">
    <source>
        <dbReference type="ARBA" id="ARBA00022737"/>
    </source>
</evidence>
<dbReference type="SUPFAM" id="SSF52540">
    <property type="entry name" value="P-loop containing nucleoside triphosphate hydrolases"/>
    <property type="match status" value="2"/>
</dbReference>
<dbReference type="RefSeq" id="WP_208096080.1">
    <property type="nucleotide sequence ID" value="NZ_JAGDYM010000004.1"/>
</dbReference>
<dbReference type="InterPro" id="IPR027417">
    <property type="entry name" value="P-loop_NTPase"/>
</dbReference>
<keyword evidence="8" id="KW-1185">Reference proteome</keyword>
<keyword evidence="3" id="KW-0547">Nucleotide-binding</keyword>
<dbReference type="Gene3D" id="3.40.50.300">
    <property type="entry name" value="P-loop containing nucleotide triphosphate hydrolases"/>
    <property type="match status" value="2"/>
</dbReference>
<dbReference type="CDD" id="cd03216">
    <property type="entry name" value="ABC_Carb_Monos_I"/>
    <property type="match status" value="1"/>
</dbReference>
<dbReference type="EMBL" id="JAGDYM010000004">
    <property type="protein sequence ID" value="MBO1901030.1"/>
    <property type="molecule type" value="Genomic_DNA"/>
</dbReference>
<keyword evidence="1" id="KW-0813">Transport</keyword>
<dbReference type="Proteomes" id="UP000664382">
    <property type="component" value="Unassembled WGS sequence"/>
</dbReference>
<evidence type="ECO:0000313" key="7">
    <source>
        <dbReference type="EMBL" id="MBO1901030.1"/>
    </source>
</evidence>
<dbReference type="InterPro" id="IPR017871">
    <property type="entry name" value="ABC_transporter-like_CS"/>
</dbReference>
<dbReference type="GO" id="GO:0016887">
    <property type="term" value="F:ATP hydrolysis activity"/>
    <property type="evidence" value="ECO:0007669"/>
    <property type="project" value="InterPro"/>
</dbReference>
<evidence type="ECO:0000259" key="6">
    <source>
        <dbReference type="PROSITE" id="PS50893"/>
    </source>
</evidence>
<dbReference type="InterPro" id="IPR050107">
    <property type="entry name" value="ABC_carbohydrate_import_ATPase"/>
</dbReference>
<proteinExistence type="predicted"/>
<dbReference type="GO" id="GO:0005524">
    <property type="term" value="F:ATP binding"/>
    <property type="evidence" value="ECO:0007669"/>
    <property type="project" value="UniProtKB-KW"/>
</dbReference>
<dbReference type="PROSITE" id="PS50893">
    <property type="entry name" value="ABC_TRANSPORTER_2"/>
    <property type="match status" value="2"/>
</dbReference>
<dbReference type="InterPro" id="IPR003439">
    <property type="entry name" value="ABC_transporter-like_ATP-bd"/>
</dbReference>
<comment type="caution">
    <text evidence="7">The sequence shown here is derived from an EMBL/GenBank/DDBJ whole genome shotgun (WGS) entry which is preliminary data.</text>
</comment>
<dbReference type="PANTHER" id="PTHR43790">
    <property type="entry name" value="CARBOHYDRATE TRANSPORT ATP-BINDING PROTEIN MG119-RELATED"/>
    <property type="match status" value="1"/>
</dbReference>
<accession>A0A939SB16</accession>
<keyword evidence="4 7" id="KW-0067">ATP-binding</keyword>
<sequence>MAEPSPAVEVRDASIAFPGVKALDEVSFRLLPGEVHSLMGENGAGKSTLIKALTGVYQIDSGSILVAGVESRFNGTAAAQAAGISTVYQEVNLCGNLSIGENVMLGRETRGWAGINWRRTHAEAQRALARLGLGDLDPRASLSSISIAMQQLVAISRAMVTDSKVLILDEPTSSLDANEVEVLFSVIRRLRDQGVAILFVSHFLDQVYEISDRITVLRNGGLVGEYPASELNRTDLISKMIGKDFASLKALGSNRQTAVRDRSGTPLLAATDLGRKGAINPTDLEIHAGEVVGFAGLLGAGRTELARLIAGADKSDTGTIRLKGSRAVIGSPVAGLAHGIAYSTENRREDGIIGDLSVRENIMLAVQARRGWMRRVTAKEVDQLVTTYMERFGVRPNDPDRPIRLLSGGNQQKVLLGRWLATNPDLLLLDEPTRGIDVGAKADIQETVAELAEGGMSVVFISSEVEEVVRLSERVVILKDHEKVGEVINGPEVTAESIVTIIAAESEEVAEDQANALAEEASASIDTDEATPDADAAEREGDQS</sequence>
<dbReference type="SMART" id="SM00382">
    <property type="entry name" value="AAA"/>
    <property type="match status" value="2"/>
</dbReference>
<evidence type="ECO:0000256" key="5">
    <source>
        <dbReference type="SAM" id="MobiDB-lite"/>
    </source>
</evidence>
<evidence type="ECO:0000256" key="1">
    <source>
        <dbReference type="ARBA" id="ARBA00022448"/>
    </source>
</evidence>
<evidence type="ECO:0000256" key="3">
    <source>
        <dbReference type="ARBA" id="ARBA00022741"/>
    </source>
</evidence>
<gene>
    <name evidence="7" type="ORF">J4H92_03585</name>
</gene>
<evidence type="ECO:0000313" key="8">
    <source>
        <dbReference type="Proteomes" id="UP000664382"/>
    </source>
</evidence>
<reference evidence="7" key="1">
    <citation type="submission" date="2021-03" db="EMBL/GenBank/DDBJ databases">
        <title>Leucobacter chromiisoli sp. nov., isolated from chromium-containing soil of chemical plant.</title>
        <authorList>
            <person name="Xu Z."/>
        </authorList>
    </citation>
    <scope>NUCLEOTIDE SEQUENCE</scope>
    <source>
        <strain evidence="7">S27</strain>
    </source>
</reference>
<name>A0A939SB16_9MICO</name>
<dbReference type="CDD" id="cd03215">
    <property type="entry name" value="ABC_Carb_Monos_II"/>
    <property type="match status" value="1"/>
</dbReference>
<feature type="domain" description="ABC transporter" evidence="6">
    <location>
        <begin position="8"/>
        <end position="244"/>
    </location>
</feature>
<dbReference type="AlphaFoldDB" id="A0A939SB16"/>
<organism evidence="7 8">
    <name type="scientific">Leucobacter weissii</name>
    <dbReference type="NCBI Taxonomy" id="1983706"/>
    <lineage>
        <taxon>Bacteria</taxon>
        <taxon>Bacillati</taxon>
        <taxon>Actinomycetota</taxon>
        <taxon>Actinomycetes</taxon>
        <taxon>Micrococcales</taxon>
        <taxon>Microbacteriaceae</taxon>
        <taxon>Leucobacter</taxon>
    </lineage>
</organism>
<evidence type="ECO:0000256" key="4">
    <source>
        <dbReference type="ARBA" id="ARBA00022840"/>
    </source>
</evidence>
<dbReference type="PROSITE" id="PS00211">
    <property type="entry name" value="ABC_TRANSPORTER_1"/>
    <property type="match status" value="1"/>
</dbReference>
<dbReference type="PANTHER" id="PTHR43790:SF9">
    <property type="entry name" value="GALACTOFURANOSE TRANSPORTER ATP-BINDING PROTEIN YTFR"/>
    <property type="match status" value="1"/>
</dbReference>
<protein>
    <submittedName>
        <fullName evidence="7">Sugar ABC transporter ATP-binding protein</fullName>
    </submittedName>
</protein>
<feature type="region of interest" description="Disordered" evidence="5">
    <location>
        <begin position="511"/>
        <end position="544"/>
    </location>
</feature>
<dbReference type="Pfam" id="PF00005">
    <property type="entry name" value="ABC_tran"/>
    <property type="match status" value="2"/>
</dbReference>
<dbReference type="InterPro" id="IPR003593">
    <property type="entry name" value="AAA+_ATPase"/>
</dbReference>
<feature type="domain" description="ABC transporter" evidence="6">
    <location>
        <begin position="259"/>
        <end position="505"/>
    </location>
</feature>